<dbReference type="AlphaFoldDB" id="A0A5E6MBP0"/>
<proteinExistence type="predicted"/>
<dbReference type="RefSeq" id="WP_142660197.1">
    <property type="nucleotide sequence ID" value="NZ_CABFVA020000072.1"/>
</dbReference>
<dbReference type="Pfam" id="PF02635">
    <property type="entry name" value="DsrE"/>
    <property type="match status" value="1"/>
</dbReference>
<evidence type="ECO:0000313" key="2">
    <source>
        <dbReference type="Proteomes" id="UP000334923"/>
    </source>
</evidence>
<name>A0A5E6MBP0_9BACT</name>
<dbReference type="Gene3D" id="3.40.1260.10">
    <property type="entry name" value="DsrEFH-like"/>
    <property type="match status" value="1"/>
</dbReference>
<dbReference type="InterPro" id="IPR027396">
    <property type="entry name" value="DsrEFH-like"/>
</dbReference>
<gene>
    <name evidence="1" type="ORF">MAMT_01348</name>
</gene>
<dbReference type="InterPro" id="IPR003787">
    <property type="entry name" value="Sulphur_relay_DsrE/F-like"/>
</dbReference>
<dbReference type="EMBL" id="CABFVA020000072">
    <property type="protein sequence ID" value="VVM06638.1"/>
    <property type="molecule type" value="Genomic_DNA"/>
</dbReference>
<keyword evidence="2" id="KW-1185">Reference proteome</keyword>
<dbReference type="OrthoDB" id="193763at2"/>
<sequence length="114" mass="12240">MSAVLVVVTTGKEAFPRANSLLHMTGVLANQPETKIEFLLLGPGVELLRANQKSTPIIAEALDHLRQLGVDVAACQVSLEAYGVEADRMLPARLVKGAVEIRRCIGEGMTVLTF</sequence>
<dbReference type="Proteomes" id="UP000334923">
    <property type="component" value="Unassembled WGS sequence"/>
</dbReference>
<evidence type="ECO:0000313" key="1">
    <source>
        <dbReference type="EMBL" id="VVM06638.1"/>
    </source>
</evidence>
<organism evidence="1 2">
    <name type="scientific">Methylacidimicrobium tartarophylax</name>
    <dbReference type="NCBI Taxonomy" id="1041768"/>
    <lineage>
        <taxon>Bacteria</taxon>
        <taxon>Pseudomonadati</taxon>
        <taxon>Verrucomicrobiota</taxon>
        <taxon>Methylacidimicrobium</taxon>
    </lineage>
</organism>
<reference evidence="1 2" key="1">
    <citation type="submission" date="2019-09" db="EMBL/GenBank/DDBJ databases">
        <authorList>
            <person name="Cremers G."/>
        </authorList>
    </citation>
    <scope>NUCLEOTIDE SEQUENCE [LARGE SCALE GENOMIC DNA]</scope>
    <source>
        <strain evidence="1">4A</strain>
    </source>
</reference>
<protein>
    <submittedName>
        <fullName evidence="1">Uncharacterized protein</fullName>
    </submittedName>
</protein>
<dbReference type="SUPFAM" id="SSF75169">
    <property type="entry name" value="DsrEFH-like"/>
    <property type="match status" value="1"/>
</dbReference>
<accession>A0A5E6MBP0</accession>